<keyword evidence="3" id="KW-1003">Cell membrane</keyword>
<dbReference type="FunFam" id="1.20.81.30:FF:000001">
    <property type="entry name" value="Type II secretion system protein F"/>
    <property type="match status" value="1"/>
</dbReference>
<keyword evidence="4" id="KW-0997">Cell inner membrane</keyword>
<dbReference type="Gene3D" id="1.20.81.30">
    <property type="entry name" value="Type II secretion system (T2SS), domain F"/>
    <property type="match status" value="2"/>
</dbReference>
<comment type="subcellular location">
    <subcellularLocation>
        <location evidence="1">Cell inner membrane</location>
        <topology evidence="1">Multi-pass membrane protein</topology>
    </subcellularLocation>
</comment>
<feature type="transmembrane region" description="Helical" evidence="8">
    <location>
        <begin position="222"/>
        <end position="240"/>
    </location>
</feature>
<organism evidence="10 11">
    <name type="scientific">Candidatus Giovannonibacteria bacterium RIFCSPLOWO2_01_FULL_46_13</name>
    <dbReference type="NCBI Taxonomy" id="1798352"/>
    <lineage>
        <taxon>Bacteria</taxon>
        <taxon>Candidatus Giovannoniibacteriota</taxon>
    </lineage>
</organism>
<feature type="transmembrane region" description="Helical" evidence="8">
    <location>
        <begin position="168"/>
        <end position="190"/>
    </location>
</feature>
<sequence length="300" mass="32900">MAVFTYAAKSLSGEERNGSKEAQDKFELAKSLREEGYVLISASEKKASGSFQMPSIFNRVSVAERMIFARNLSVMVAAGLPLARSLEILSQESKNKKFKEVLLAVASSIKGGTNFSESLAEFPKIFSSLFIAMVASGERTGKLEEALKLVAHQLKREYDLKRKIRGAMIYPAVIIMAMLGIGILMLIYVVPTLVSTFEELNVELPITTRIVISTSDFFANNLILGFSLILIFIFTVLAMARSPRGKRITDGVLLKIPVISGLVKKNNAARTCRTFGSLIGSGVEILEALAITHDVLQNHY</sequence>
<evidence type="ECO:0000256" key="6">
    <source>
        <dbReference type="ARBA" id="ARBA00022989"/>
    </source>
</evidence>
<evidence type="ECO:0000256" key="2">
    <source>
        <dbReference type="ARBA" id="ARBA00005745"/>
    </source>
</evidence>
<evidence type="ECO:0000256" key="4">
    <source>
        <dbReference type="ARBA" id="ARBA00022519"/>
    </source>
</evidence>
<evidence type="ECO:0000313" key="11">
    <source>
        <dbReference type="Proteomes" id="UP000178684"/>
    </source>
</evidence>
<dbReference type="GO" id="GO:0005886">
    <property type="term" value="C:plasma membrane"/>
    <property type="evidence" value="ECO:0007669"/>
    <property type="project" value="UniProtKB-SubCell"/>
</dbReference>
<dbReference type="PANTHER" id="PTHR30012:SF0">
    <property type="entry name" value="TYPE II SECRETION SYSTEM PROTEIN F-RELATED"/>
    <property type="match status" value="1"/>
</dbReference>
<evidence type="ECO:0000313" key="10">
    <source>
        <dbReference type="EMBL" id="OGF82627.1"/>
    </source>
</evidence>
<name>A0A1F5X422_9BACT</name>
<proteinExistence type="inferred from homology"/>
<protein>
    <recommendedName>
        <fullName evidence="9">Type II secretion system protein GspF domain-containing protein</fullName>
    </recommendedName>
</protein>
<keyword evidence="7 8" id="KW-0472">Membrane</keyword>
<dbReference type="PANTHER" id="PTHR30012">
    <property type="entry name" value="GENERAL SECRETION PATHWAY PROTEIN"/>
    <property type="match status" value="1"/>
</dbReference>
<dbReference type="InterPro" id="IPR003004">
    <property type="entry name" value="GspF/PilC"/>
</dbReference>
<keyword evidence="6 8" id="KW-1133">Transmembrane helix</keyword>
<evidence type="ECO:0000256" key="1">
    <source>
        <dbReference type="ARBA" id="ARBA00004429"/>
    </source>
</evidence>
<evidence type="ECO:0000259" key="9">
    <source>
        <dbReference type="Pfam" id="PF00482"/>
    </source>
</evidence>
<dbReference type="Pfam" id="PF00482">
    <property type="entry name" value="T2SSF"/>
    <property type="match status" value="1"/>
</dbReference>
<evidence type="ECO:0000256" key="3">
    <source>
        <dbReference type="ARBA" id="ARBA00022475"/>
    </source>
</evidence>
<evidence type="ECO:0000256" key="7">
    <source>
        <dbReference type="ARBA" id="ARBA00023136"/>
    </source>
</evidence>
<evidence type="ECO:0000256" key="5">
    <source>
        <dbReference type="ARBA" id="ARBA00022692"/>
    </source>
</evidence>
<dbReference type="InterPro" id="IPR042094">
    <property type="entry name" value="T2SS_GspF_sf"/>
</dbReference>
<evidence type="ECO:0000256" key="8">
    <source>
        <dbReference type="SAM" id="Phobius"/>
    </source>
</evidence>
<dbReference type="PRINTS" id="PR00812">
    <property type="entry name" value="BCTERIALGSPF"/>
</dbReference>
<accession>A0A1F5X422</accession>
<feature type="domain" description="Type II secretion system protein GspF" evidence="9">
    <location>
        <begin position="68"/>
        <end position="191"/>
    </location>
</feature>
<comment type="similarity">
    <text evidence="2">Belongs to the GSP F family.</text>
</comment>
<reference evidence="10 11" key="1">
    <citation type="journal article" date="2016" name="Nat. Commun.">
        <title>Thousands of microbial genomes shed light on interconnected biogeochemical processes in an aquifer system.</title>
        <authorList>
            <person name="Anantharaman K."/>
            <person name="Brown C.T."/>
            <person name="Hug L.A."/>
            <person name="Sharon I."/>
            <person name="Castelle C.J."/>
            <person name="Probst A.J."/>
            <person name="Thomas B.C."/>
            <person name="Singh A."/>
            <person name="Wilkins M.J."/>
            <person name="Karaoz U."/>
            <person name="Brodie E.L."/>
            <person name="Williams K.H."/>
            <person name="Hubbard S.S."/>
            <person name="Banfield J.F."/>
        </authorList>
    </citation>
    <scope>NUCLEOTIDE SEQUENCE [LARGE SCALE GENOMIC DNA]</scope>
</reference>
<dbReference type="EMBL" id="MFIE01000016">
    <property type="protein sequence ID" value="OGF82627.1"/>
    <property type="molecule type" value="Genomic_DNA"/>
</dbReference>
<keyword evidence="5 8" id="KW-0812">Transmembrane</keyword>
<comment type="caution">
    <text evidence="10">The sequence shown here is derived from an EMBL/GenBank/DDBJ whole genome shotgun (WGS) entry which is preliminary data.</text>
</comment>
<gene>
    <name evidence="10" type="ORF">A3B18_02660</name>
</gene>
<dbReference type="InterPro" id="IPR018076">
    <property type="entry name" value="T2SS_GspF_dom"/>
</dbReference>
<dbReference type="Proteomes" id="UP000178684">
    <property type="component" value="Unassembled WGS sequence"/>
</dbReference>
<dbReference type="AlphaFoldDB" id="A0A1F5X422"/>
<feature type="non-terminal residue" evidence="10">
    <location>
        <position position="300"/>
    </location>
</feature>